<dbReference type="SUPFAM" id="SSF56112">
    <property type="entry name" value="Protein kinase-like (PK-like)"/>
    <property type="match status" value="1"/>
</dbReference>
<evidence type="ECO:0000313" key="3">
    <source>
        <dbReference type="EnsemblProtists" id="EOD37656"/>
    </source>
</evidence>
<proteinExistence type="predicted"/>
<dbReference type="PROSITE" id="PS50106">
    <property type="entry name" value="PDZ"/>
    <property type="match status" value="1"/>
</dbReference>
<dbReference type="GeneID" id="17282925"/>
<dbReference type="AlphaFoldDB" id="A0A0D3KPH1"/>
<dbReference type="InterPro" id="IPR001478">
    <property type="entry name" value="PDZ"/>
</dbReference>
<dbReference type="CDD" id="cd00136">
    <property type="entry name" value="PDZ_canonical"/>
    <property type="match status" value="1"/>
</dbReference>
<dbReference type="STRING" id="2903.R1FPU1"/>
<feature type="chain" id="PRO_5044291888" description="PDZ domain-containing protein" evidence="1">
    <location>
        <begin position="19"/>
        <end position="501"/>
    </location>
</feature>
<dbReference type="Gene3D" id="2.30.42.10">
    <property type="match status" value="1"/>
</dbReference>
<dbReference type="SMART" id="SM00228">
    <property type="entry name" value="PDZ"/>
    <property type="match status" value="1"/>
</dbReference>
<dbReference type="PaxDb" id="2903-EOD37656"/>
<reference evidence="3" key="2">
    <citation type="submission" date="2024-10" db="UniProtKB">
        <authorList>
            <consortium name="EnsemblProtists"/>
        </authorList>
    </citation>
    <scope>IDENTIFICATION</scope>
</reference>
<evidence type="ECO:0000313" key="4">
    <source>
        <dbReference type="Proteomes" id="UP000013827"/>
    </source>
</evidence>
<dbReference type="KEGG" id="ehx:EMIHUDRAFT_225232"/>
<keyword evidence="1" id="KW-0732">Signal</keyword>
<name>A0A0D3KPH1_EMIH1</name>
<sequence>MKQSAFPLALLFAARVHSLSPTLRLPSRAALKVGSQVAAGQYGRIHLAEWDGVPAVAKRPYAALAADAALAGEYFNVEREVNEAIQRSSPETEHFPRFLGCASSGGDEWLVWERLAGCCLGGEGEAASELARYSGSGAKLEADHGLSPRCTLLDRARSRCTSLDPDRSPCSPLYAPPEQFASPDFPFAFDVYCLGISYLRLSLSCLKSDSQLEAFRIELSSLAGGASPAAAAPEPLSDALPADSLPLLAAMLREDPARRPTIDSLLEHPFLRAGAGSDAAGLAPRPAWLSRLLGGGGEDECERPLAVRVRLRPPLGLLLGEASSDGERASLAVEELLDEGAAAASGRVRAGDRLVSIDGETVRDASLDEVMGMLRRSPRRAGFELGFERSCSQEQCDISTELDPDGAGGGGSGEGESVVAPPRAGVGVIDAGSADWLGKRATQEDTHAARAARRREPSPLAAAWRAVAQSYGEGGEQDGACASMALVRQDGLCEAGLWSTD</sequence>
<dbReference type="InterPro" id="IPR036034">
    <property type="entry name" value="PDZ_sf"/>
</dbReference>
<dbReference type="EnsemblProtists" id="EOD37656">
    <property type="protein sequence ID" value="EOD37656"/>
    <property type="gene ID" value="EMIHUDRAFT_225232"/>
</dbReference>
<dbReference type="RefSeq" id="XP_005790085.1">
    <property type="nucleotide sequence ID" value="XM_005790028.1"/>
</dbReference>
<evidence type="ECO:0000259" key="2">
    <source>
        <dbReference type="PROSITE" id="PS50106"/>
    </source>
</evidence>
<feature type="domain" description="PDZ" evidence="2">
    <location>
        <begin position="304"/>
        <end position="389"/>
    </location>
</feature>
<dbReference type="Gene3D" id="1.10.510.10">
    <property type="entry name" value="Transferase(Phosphotransferase) domain 1"/>
    <property type="match status" value="1"/>
</dbReference>
<evidence type="ECO:0000256" key="1">
    <source>
        <dbReference type="SAM" id="SignalP"/>
    </source>
</evidence>
<dbReference type="HOGENOM" id="CLU_544504_0_0_1"/>
<keyword evidence="4" id="KW-1185">Reference proteome</keyword>
<dbReference type="Pfam" id="PF00595">
    <property type="entry name" value="PDZ"/>
    <property type="match status" value="1"/>
</dbReference>
<dbReference type="OMA" id="WERLAGC"/>
<dbReference type="SMART" id="SM00220">
    <property type="entry name" value="S_TKc"/>
    <property type="match status" value="1"/>
</dbReference>
<feature type="signal peptide" evidence="1">
    <location>
        <begin position="1"/>
        <end position="18"/>
    </location>
</feature>
<dbReference type="InterPro" id="IPR000719">
    <property type="entry name" value="Prot_kinase_dom"/>
</dbReference>
<dbReference type="Proteomes" id="UP000013827">
    <property type="component" value="Unassembled WGS sequence"/>
</dbReference>
<protein>
    <recommendedName>
        <fullName evidence="2">PDZ domain-containing protein</fullName>
    </recommendedName>
</protein>
<reference evidence="4" key="1">
    <citation type="journal article" date="2013" name="Nature">
        <title>Pan genome of the phytoplankton Emiliania underpins its global distribution.</title>
        <authorList>
            <person name="Read B.A."/>
            <person name="Kegel J."/>
            <person name="Klute M.J."/>
            <person name="Kuo A."/>
            <person name="Lefebvre S.C."/>
            <person name="Maumus F."/>
            <person name="Mayer C."/>
            <person name="Miller J."/>
            <person name="Monier A."/>
            <person name="Salamov A."/>
            <person name="Young J."/>
            <person name="Aguilar M."/>
            <person name="Claverie J.M."/>
            <person name="Frickenhaus S."/>
            <person name="Gonzalez K."/>
            <person name="Herman E.K."/>
            <person name="Lin Y.C."/>
            <person name="Napier J."/>
            <person name="Ogata H."/>
            <person name="Sarno A.F."/>
            <person name="Shmutz J."/>
            <person name="Schroeder D."/>
            <person name="de Vargas C."/>
            <person name="Verret F."/>
            <person name="von Dassow P."/>
            <person name="Valentin K."/>
            <person name="Van de Peer Y."/>
            <person name="Wheeler G."/>
            <person name="Dacks J.B."/>
            <person name="Delwiche C.F."/>
            <person name="Dyhrman S.T."/>
            <person name="Glockner G."/>
            <person name="John U."/>
            <person name="Richards T."/>
            <person name="Worden A.Z."/>
            <person name="Zhang X."/>
            <person name="Grigoriev I.V."/>
            <person name="Allen A.E."/>
            <person name="Bidle K."/>
            <person name="Borodovsky M."/>
            <person name="Bowler C."/>
            <person name="Brownlee C."/>
            <person name="Cock J.M."/>
            <person name="Elias M."/>
            <person name="Gladyshev V.N."/>
            <person name="Groth M."/>
            <person name="Guda C."/>
            <person name="Hadaegh A."/>
            <person name="Iglesias-Rodriguez M.D."/>
            <person name="Jenkins J."/>
            <person name="Jones B.M."/>
            <person name="Lawson T."/>
            <person name="Leese F."/>
            <person name="Lindquist E."/>
            <person name="Lobanov A."/>
            <person name="Lomsadze A."/>
            <person name="Malik S.B."/>
            <person name="Marsh M.E."/>
            <person name="Mackinder L."/>
            <person name="Mock T."/>
            <person name="Mueller-Roeber B."/>
            <person name="Pagarete A."/>
            <person name="Parker M."/>
            <person name="Probert I."/>
            <person name="Quesneville H."/>
            <person name="Raines C."/>
            <person name="Rensing S.A."/>
            <person name="Riano-Pachon D.M."/>
            <person name="Richier S."/>
            <person name="Rokitta S."/>
            <person name="Shiraiwa Y."/>
            <person name="Soanes D.M."/>
            <person name="van der Giezen M."/>
            <person name="Wahlund T.M."/>
            <person name="Williams B."/>
            <person name="Wilson W."/>
            <person name="Wolfe G."/>
            <person name="Wurch L.L."/>
        </authorList>
    </citation>
    <scope>NUCLEOTIDE SEQUENCE</scope>
</reference>
<accession>A0A0D3KPH1</accession>
<dbReference type="GO" id="GO:0005524">
    <property type="term" value="F:ATP binding"/>
    <property type="evidence" value="ECO:0007669"/>
    <property type="project" value="InterPro"/>
</dbReference>
<dbReference type="GO" id="GO:0004672">
    <property type="term" value="F:protein kinase activity"/>
    <property type="evidence" value="ECO:0007669"/>
    <property type="project" value="InterPro"/>
</dbReference>
<dbReference type="SUPFAM" id="SSF50156">
    <property type="entry name" value="PDZ domain-like"/>
    <property type="match status" value="1"/>
</dbReference>
<dbReference type="InterPro" id="IPR011009">
    <property type="entry name" value="Kinase-like_dom_sf"/>
</dbReference>
<organism evidence="3 4">
    <name type="scientific">Emiliania huxleyi (strain CCMP1516)</name>
    <dbReference type="NCBI Taxonomy" id="280463"/>
    <lineage>
        <taxon>Eukaryota</taxon>
        <taxon>Haptista</taxon>
        <taxon>Haptophyta</taxon>
        <taxon>Prymnesiophyceae</taxon>
        <taxon>Isochrysidales</taxon>
        <taxon>Noelaerhabdaceae</taxon>
        <taxon>Emiliania</taxon>
    </lineage>
</organism>